<sequence>MTSRKGVLVAALLAASAPAHAEFSQLSDAEIAARVQTVVEQVMARPEAVGLSIAVAKDDHVIIDEGVGKADLEWNVPADETSVFRIGSVTKQFTAAAIMQLVEAGKLALDDPLSKYVPEFDSGGRTITIRQLLNHASGIPNYTVQPGFFAKSAPLDLTDEQLLESVKGVDFDFEPGSNWNYSNTGYYLLGMVVAKASGEPYPDYVRTHLFQPLGLTHTYYGGERPIIPHRAQGYSYDPSTETFSNDPNISMNVPGAAGALSSTAGDLVRWQIALTGGKAVSPASYQQMITSTVPTGQGDSRYGFGLIMAGQGDETRITHTGGINGFNSILTYIPAKHMRVSVISNSEGLPSGAVENLIMGALTGDGTIPDVRTSAALASEPALRKLIAGTAAGEPDYEALTPPMQNLTRQQLPQLKGIFDELGAVKDVAFKSVDLGGADTFRVTFERGAADFSIIVDEEGKVASVNFRPVGPPPAP</sequence>
<dbReference type="RefSeq" id="WP_159794063.1">
    <property type="nucleotide sequence ID" value="NZ_WTYM01000036.1"/>
</dbReference>
<dbReference type="OrthoDB" id="5705574at2"/>
<dbReference type="EMBL" id="WTYM01000036">
    <property type="protein sequence ID" value="MXO59542.1"/>
    <property type="molecule type" value="Genomic_DNA"/>
</dbReference>
<evidence type="ECO:0000313" key="3">
    <source>
        <dbReference type="EMBL" id="MXO59542.1"/>
    </source>
</evidence>
<dbReference type="InterPro" id="IPR012338">
    <property type="entry name" value="Beta-lactam/transpept-like"/>
</dbReference>
<feature type="signal peptide" evidence="1">
    <location>
        <begin position="1"/>
        <end position="21"/>
    </location>
</feature>
<dbReference type="InterPro" id="IPR001466">
    <property type="entry name" value="Beta-lactam-related"/>
</dbReference>
<dbReference type="Gene3D" id="3.40.710.10">
    <property type="entry name" value="DD-peptidase/beta-lactamase superfamily"/>
    <property type="match status" value="1"/>
</dbReference>
<gene>
    <name evidence="3" type="ORF">GRI89_08305</name>
</gene>
<dbReference type="Pfam" id="PF00144">
    <property type="entry name" value="Beta-lactamase"/>
    <property type="match status" value="1"/>
</dbReference>
<proteinExistence type="predicted"/>
<keyword evidence="3" id="KW-0378">Hydrolase</keyword>
<organism evidence="3 4">
    <name type="scientific">Croceibacterium salegens</name>
    <dbReference type="NCBI Taxonomy" id="1737568"/>
    <lineage>
        <taxon>Bacteria</taxon>
        <taxon>Pseudomonadati</taxon>
        <taxon>Pseudomonadota</taxon>
        <taxon>Alphaproteobacteria</taxon>
        <taxon>Sphingomonadales</taxon>
        <taxon>Erythrobacteraceae</taxon>
        <taxon>Croceibacterium</taxon>
    </lineage>
</organism>
<feature type="chain" id="PRO_5026033144" evidence="1">
    <location>
        <begin position="22"/>
        <end position="476"/>
    </location>
</feature>
<dbReference type="AlphaFoldDB" id="A0A6I4SZ32"/>
<dbReference type="PANTHER" id="PTHR46825">
    <property type="entry name" value="D-ALANYL-D-ALANINE-CARBOXYPEPTIDASE/ENDOPEPTIDASE AMPH"/>
    <property type="match status" value="1"/>
</dbReference>
<dbReference type="SUPFAM" id="SSF56601">
    <property type="entry name" value="beta-lactamase/transpeptidase-like"/>
    <property type="match status" value="1"/>
</dbReference>
<dbReference type="InterPro" id="IPR050491">
    <property type="entry name" value="AmpC-like"/>
</dbReference>
<dbReference type="Proteomes" id="UP000433652">
    <property type="component" value="Unassembled WGS sequence"/>
</dbReference>
<dbReference type="GO" id="GO:0016787">
    <property type="term" value="F:hydrolase activity"/>
    <property type="evidence" value="ECO:0007669"/>
    <property type="project" value="UniProtKB-KW"/>
</dbReference>
<keyword evidence="4" id="KW-1185">Reference proteome</keyword>
<dbReference type="PANTHER" id="PTHR46825:SF9">
    <property type="entry name" value="BETA-LACTAMASE-RELATED DOMAIN-CONTAINING PROTEIN"/>
    <property type="match status" value="1"/>
</dbReference>
<feature type="domain" description="Beta-lactamase-related" evidence="2">
    <location>
        <begin position="36"/>
        <end position="355"/>
    </location>
</feature>
<evidence type="ECO:0000256" key="1">
    <source>
        <dbReference type="SAM" id="SignalP"/>
    </source>
</evidence>
<accession>A0A6I4SZ32</accession>
<protein>
    <submittedName>
        <fullName evidence="3">Serine hydrolase</fullName>
    </submittedName>
</protein>
<evidence type="ECO:0000313" key="4">
    <source>
        <dbReference type="Proteomes" id="UP000433652"/>
    </source>
</evidence>
<keyword evidence="1" id="KW-0732">Signal</keyword>
<evidence type="ECO:0000259" key="2">
    <source>
        <dbReference type="Pfam" id="PF00144"/>
    </source>
</evidence>
<reference evidence="3 4" key="1">
    <citation type="submission" date="2019-12" db="EMBL/GenBank/DDBJ databases">
        <title>Genomic-based taxomic classification of the family Erythrobacteraceae.</title>
        <authorList>
            <person name="Xu L."/>
        </authorList>
    </citation>
    <scope>NUCLEOTIDE SEQUENCE [LARGE SCALE GENOMIC DNA]</scope>
    <source>
        <strain evidence="3 4">MCCC 1K01500</strain>
    </source>
</reference>
<comment type="caution">
    <text evidence="3">The sequence shown here is derived from an EMBL/GenBank/DDBJ whole genome shotgun (WGS) entry which is preliminary data.</text>
</comment>
<name>A0A6I4SZ32_9SPHN</name>